<dbReference type="eggNOG" id="ENOG50335NK">
    <property type="taxonomic scope" value="Bacteria"/>
</dbReference>
<dbReference type="Proteomes" id="UP000002945">
    <property type="component" value="Unassembled WGS sequence"/>
</dbReference>
<dbReference type="AlphaFoldDB" id="A9E516"/>
<name>A9E516_9FLAO</name>
<organism evidence="1 2">
    <name type="scientific">Kordia algicida OT-1</name>
    <dbReference type="NCBI Taxonomy" id="391587"/>
    <lineage>
        <taxon>Bacteria</taxon>
        <taxon>Pseudomonadati</taxon>
        <taxon>Bacteroidota</taxon>
        <taxon>Flavobacteriia</taxon>
        <taxon>Flavobacteriales</taxon>
        <taxon>Flavobacteriaceae</taxon>
        <taxon>Kordia</taxon>
    </lineage>
</organism>
<dbReference type="HOGENOM" id="CLU_116216_0_0_10"/>
<sequence length="204" mass="23767">MTDDFFDFLEEPTLENFSKARKCVIENENYSPYSDDIKNLERFLQEEAYEEALATNNINLILSPRAHMIKKYAAKQLGNEEAEQAEYFLAHRILEGIQSTGDGSKAQPYKVLRVEDERDFLGFIGETLKMQSLVKEEKTYDLITTESGKSIYFDITECYLKVASFSFEDMMDSLGIEEELKDDSNENSVSIPPKVEKKKWWKFW</sequence>
<accession>A9E516</accession>
<dbReference type="RefSeq" id="WP_007093893.1">
    <property type="nucleotide sequence ID" value="NZ_CP142125.1"/>
</dbReference>
<dbReference type="OrthoDB" id="1067887at2"/>
<dbReference type="Pfam" id="PF16266">
    <property type="entry name" value="DUF4919"/>
    <property type="match status" value="1"/>
</dbReference>
<keyword evidence="2" id="KW-1185">Reference proteome</keyword>
<dbReference type="STRING" id="391587.KAOT1_06622"/>
<comment type="caution">
    <text evidence="1">The sequence shown here is derived from an EMBL/GenBank/DDBJ whole genome shotgun (WGS) entry which is preliminary data.</text>
</comment>
<proteinExistence type="predicted"/>
<protein>
    <submittedName>
        <fullName evidence="1">Uncharacterized protein</fullName>
    </submittedName>
</protein>
<evidence type="ECO:0000313" key="1">
    <source>
        <dbReference type="EMBL" id="EDP95136.1"/>
    </source>
</evidence>
<evidence type="ECO:0000313" key="2">
    <source>
        <dbReference type="Proteomes" id="UP000002945"/>
    </source>
</evidence>
<dbReference type="InterPro" id="IPR032578">
    <property type="entry name" value="DUF4919"/>
</dbReference>
<gene>
    <name evidence="1" type="ORF">KAOT1_06622</name>
</gene>
<dbReference type="EMBL" id="ABIB01000010">
    <property type="protein sequence ID" value="EDP95136.1"/>
    <property type="molecule type" value="Genomic_DNA"/>
</dbReference>
<reference evidence="1 2" key="1">
    <citation type="journal article" date="2011" name="J. Bacteriol.">
        <title>Genome sequence of the algicidal bacterium Kordia algicida OT-1.</title>
        <authorList>
            <person name="Lee H.S."/>
            <person name="Kang S.G."/>
            <person name="Kwon K.K."/>
            <person name="Lee J.H."/>
            <person name="Kim S.J."/>
        </authorList>
    </citation>
    <scope>NUCLEOTIDE SEQUENCE [LARGE SCALE GENOMIC DNA]</scope>
    <source>
        <strain evidence="1 2">OT-1</strain>
    </source>
</reference>